<keyword evidence="3" id="KW-1185">Reference proteome</keyword>
<organism evidence="2 3">
    <name type="scientific">Nocardiopsis terrae</name>
    <dbReference type="NCBI Taxonomy" id="372655"/>
    <lineage>
        <taxon>Bacteria</taxon>
        <taxon>Bacillati</taxon>
        <taxon>Actinomycetota</taxon>
        <taxon>Actinomycetes</taxon>
        <taxon>Streptosporangiales</taxon>
        <taxon>Nocardiopsidaceae</taxon>
        <taxon>Nocardiopsis</taxon>
    </lineage>
</organism>
<evidence type="ECO:0000256" key="1">
    <source>
        <dbReference type="SAM" id="Phobius"/>
    </source>
</evidence>
<evidence type="ECO:0000313" key="3">
    <source>
        <dbReference type="Proteomes" id="UP000598217"/>
    </source>
</evidence>
<comment type="caution">
    <text evidence="2">The sequence shown here is derived from an EMBL/GenBank/DDBJ whole genome shotgun (WGS) entry which is preliminary data.</text>
</comment>
<gene>
    <name evidence="2" type="ORF">H4W79_000147</name>
</gene>
<dbReference type="EMBL" id="JADBDY010000001">
    <property type="protein sequence ID" value="MBE1455933.1"/>
    <property type="molecule type" value="Genomic_DNA"/>
</dbReference>
<sequence>MIERGELPHWMHVTRQRREQAGREARETEQVRAKVHALVEPVPGTRRGRHRAPRRRKDWPAVAVSATLLLGLAAAETIGQGVFRAAGLL</sequence>
<dbReference type="Proteomes" id="UP000598217">
    <property type="component" value="Unassembled WGS sequence"/>
</dbReference>
<keyword evidence="1" id="KW-0812">Transmembrane</keyword>
<evidence type="ECO:0000313" key="2">
    <source>
        <dbReference type="EMBL" id="MBE1455933.1"/>
    </source>
</evidence>
<keyword evidence="1" id="KW-0472">Membrane</keyword>
<reference evidence="2 3" key="1">
    <citation type="submission" date="2020-10" db="EMBL/GenBank/DDBJ databases">
        <title>Sequencing the genomes of 1000 actinobacteria strains.</title>
        <authorList>
            <person name="Klenk H.-P."/>
        </authorList>
    </citation>
    <scope>NUCLEOTIDE SEQUENCE [LARGE SCALE GENOMIC DNA]</scope>
    <source>
        <strain evidence="2 3">DSM 45157</strain>
    </source>
</reference>
<dbReference type="RefSeq" id="WP_191275663.1">
    <property type="nucleotide sequence ID" value="NZ_BMXJ01000009.1"/>
</dbReference>
<protein>
    <submittedName>
        <fullName evidence="2">Uncharacterized protein</fullName>
    </submittedName>
</protein>
<proteinExistence type="predicted"/>
<accession>A0ABR9HA99</accession>
<feature type="transmembrane region" description="Helical" evidence="1">
    <location>
        <begin position="59"/>
        <end position="83"/>
    </location>
</feature>
<name>A0ABR9HA99_9ACTN</name>
<keyword evidence="1" id="KW-1133">Transmembrane helix</keyword>